<dbReference type="PROSITE" id="PS51674">
    <property type="entry name" value="4FE4S_WBL"/>
    <property type="match status" value="1"/>
</dbReference>
<evidence type="ECO:0000256" key="2">
    <source>
        <dbReference type="ARBA" id="ARBA00006597"/>
    </source>
</evidence>
<keyword evidence="3" id="KW-0004">4Fe-4S</keyword>
<dbReference type="GO" id="GO:0051539">
    <property type="term" value="F:4 iron, 4 sulfur cluster binding"/>
    <property type="evidence" value="ECO:0007669"/>
    <property type="project" value="UniProtKB-KW"/>
</dbReference>
<evidence type="ECO:0000259" key="11">
    <source>
        <dbReference type="PROSITE" id="PS51674"/>
    </source>
</evidence>
<keyword evidence="9" id="KW-1015">Disulfide bond</keyword>
<accession>A0A6J5KT23</accession>
<dbReference type="InterPro" id="IPR034768">
    <property type="entry name" value="4FE4S_WBL"/>
</dbReference>
<name>A0A6J5KT23_9CAUD</name>
<gene>
    <name evidence="12" type="ORF">UFOVP45_105</name>
</gene>
<dbReference type="GO" id="GO:0046872">
    <property type="term" value="F:metal ion binding"/>
    <property type="evidence" value="ECO:0007669"/>
    <property type="project" value="UniProtKB-KW"/>
</dbReference>
<evidence type="ECO:0000256" key="5">
    <source>
        <dbReference type="ARBA" id="ARBA00023004"/>
    </source>
</evidence>
<organism evidence="12">
    <name type="scientific">uncultured Caudovirales phage</name>
    <dbReference type="NCBI Taxonomy" id="2100421"/>
    <lineage>
        <taxon>Viruses</taxon>
        <taxon>Duplodnaviria</taxon>
        <taxon>Heunggongvirae</taxon>
        <taxon>Uroviricota</taxon>
        <taxon>Caudoviricetes</taxon>
        <taxon>Peduoviridae</taxon>
        <taxon>Maltschvirus</taxon>
        <taxon>Maltschvirus maltsch</taxon>
    </lineage>
</organism>
<evidence type="ECO:0000256" key="10">
    <source>
        <dbReference type="ARBA" id="ARBA00023163"/>
    </source>
</evidence>
<dbReference type="PANTHER" id="PTHR38839">
    <property type="entry name" value="TRANSCRIPTIONAL REGULATOR WHID-RELATED"/>
    <property type="match status" value="1"/>
</dbReference>
<comment type="similarity">
    <text evidence="2">Belongs to the WhiB family.</text>
</comment>
<evidence type="ECO:0000256" key="7">
    <source>
        <dbReference type="ARBA" id="ARBA00023015"/>
    </source>
</evidence>
<keyword evidence="8" id="KW-0238">DNA-binding</keyword>
<dbReference type="GO" id="GO:0003677">
    <property type="term" value="F:DNA binding"/>
    <property type="evidence" value="ECO:0007669"/>
    <property type="project" value="UniProtKB-KW"/>
</dbReference>
<dbReference type="GO" id="GO:0045892">
    <property type="term" value="P:negative regulation of DNA-templated transcription"/>
    <property type="evidence" value="ECO:0007669"/>
    <property type="project" value="TreeGrafter"/>
</dbReference>
<dbReference type="HAMAP" id="MF_01479">
    <property type="entry name" value="WhiB"/>
    <property type="match status" value="1"/>
</dbReference>
<proteinExistence type="inferred from homology"/>
<protein>
    <submittedName>
        <fullName evidence="12">Transcription factor WhiB</fullName>
    </submittedName>
</protein>
<feature type="domain" description="4Fe-4S Wbl-type" evidence="11">
    <location>
        <begin position="11"/>
        <end position="71"/>
    </location>
</feature>
<keyword evidence="6" id="KW-0411">Iron-sulfur</keyword>
<dbReference type="EMBL" id="LR796175">
    <property type="protein sequence ID" value="CAB4124027.1"/>
    <property type="molecule type" value="Genomic_DNA"/>
</dbReference>
<dbReference type="GO" id="GO:0047134">
    <property type="term" value="F:protein-disulfide reductase [NAD(P)H] activity"/>
    <property type="evidence" value="ECO:0007669"/>
    <property type="project" value="TreeGrafter"/>
</dbReference>
<keyword evidence="4" id="KW-0479">Metal-binding</keyword>
<dbReference type="InterPro" id="IPR003482">
    <property type="entry name" value="Whib"/>
</dbReference>
<evidence type="ECO:0000256" key="3">
    <source>
        <dbReference type="ARBA" id="ARBA00022485"/>
    </source>
</evidence>
<keyword evidence="5" id="KW-0408">Iron</keyword>
<reference evidence="12" key="1">
    <citation type="submission" date="2020-04" db="EMBL/GenBank/DDBJ databases">
        <authorList>
            <person name="Chiriac C."/>
            <person name="Salcher M."/>
            <person name="Ghai R."/>
            <person name="Kavagutti S V."/>
        </authorList>
    </citation>
    <scope>NUCLEOTIDE SEQUENCE</scope>
</reference>
<keyword evidence="10" id="KW-0804">Transcription</keyword>
<comment type="cofactor">
    <cofactor evidence="1">
        <name>[4Fe-4S] cluster</name>
        <dbReference type="ChEBI" id="CHEBI:49883"/>
    </cofactor>
</comment>
<sequence>MLSQINLDEARCTQVDPEVFFGEGQYGNYESVRQAKALCAQCPISLQCLAEAMENGYTGIWGGLTTTERKNLRRKANYRAFKLGHNVNPFEGGVK</sequence>
<evidence type="ECO:0000256" key="1">
    <source>
        <dbReference type="ARBA" id="ARBA00001966"/>
    </source>
</evidence>
<evidence type="ECO:0000256" key="4">
    <source>
        <dbReference type="ARBA" id="ARBA00022723"/>
    </source>
</evidence>
<keyword evidence="7" id="KW-0805">Transcription regulation</keyword>
<dbReference type="Pfam" id="PF02467">
    <property type="entry name" value="Whib"/>
    <property type="match status" value="1"/>
</dbReference>
<evidence type="ECO:0000256" key="9">
    <source>
        <dbReference type="ARBA" id="ARBA00023157"/>
    </source>
</evidence>
<evidence type="ECO:0000256" key="8">
    <source>
        <dbReference type="ARBA" id="ARBA00023125"/>
    </source>
</evidence>
<evidence type="ECO:0000256" key="6">
    <source>
        <dbReference type="ARBA" id="ARBA00023014"/>
    </source>
</evidence>
<evidence type="ECO:0000313" key="12">
    <source>
        <dbReference type="EMBL" id="CAB4124027.1"/>
    </source>
</evidence>